<comment type="subunit">
    <text evidence="9">Homotetramer.</text>
</comment>
<dbReference type="Gene3D" id="3.30.540.10">
    <property type="entry name" value="Fructose-1,6-Bisphosphatase, subunit A, domain 1"/>
    <property type="match status" value="1"/>
</dbReference>
<dbReference type="InterPro" id="IPR044015">
    <property type="entry name" value="FBPase_C_dom"/>
</dbReference>
<evidence type="ECO:0000256" key="1">
    <source>
        <dbReference type="ARBA" id="ARBA00001273"/>
    </source>
</evidence>
<evidence type="ECO:0000256" key="3">
    <source>
        <dbReference type="ARBA" id="ARBA00010941"/>
    </source>
</evidence>
<keyword evidence="8 9" id="KW-0119">Carbohydrate metabolism</keyword>
<evidence type="ECO:0000256" key="2">
    <source>
        <dbReference type="ARBA" id="ARBA00005215"/>
    </source>
</evidence>
<sequence length="359" mass="38449">MDGAEALDATQEECMSSSLDAHLGSECGSDPIGRQVADTIRQLCAASIKLRNTIISGGVEARSGGGDTNAGGDVQKPLDIVADQMFLDAAKASAIAVYGSEEQDAAVMIDPAAPLALAIDPLDGSSNIDTNVSIGTIFSLLPVGEEHRSDPTSALLQPGNRQLAAGFFIYGPQLLLVLSVGKGTRVFLFSPSFGGFVEHIGSVAIPEETSEFATNAANYRHWDPQIRSYIDDCLAGEEGPRERNFNMRWIASMVADCYRIFVRGGIFLYLGDGRKGYTEGRLRLVYEANPVAFCVEQAGGAATDGSSRILDIVPRDLHARTPLVFGSKHEVDRVARYVADPSALTDRSPLFGKRSLFRT</sequence>
<comment type="subcellular location">
    <subcellularLocation>
        <location evidence="9">Cytoplasm</location>
    </subcellularLocation>
</comment>
<comment type="pathway">
    <text evidence="2">Carbohydrate biosynthesis; Calvin cycle.</text>
</comment>
<evidence type="ECO:0000313" key="14">
    <source>
        <dbReference type="Proteomes" id="UP000000321"/>
    </source>
</evidence>
<feature type="binding site" evidence="9">
    <location>
        <begin position="123"/>
        <end position="126"/>
    </location>
    <ligand>
        <name>substrate</name>
    </ligand>
</feature>
<feature type="binding site" evidence="9">
    <location>
        <position position="122"/>
    </location>
    <ligand>
        <name>Mg(2+)</name>
        <dbReference type="ChEBI" id="CHEBI:18420"/>
        <label>1</label>
    </ligand>
</feature>
<name>Q1YGX3_AURMS</name>
<dbReference type="HAMAP" id="MF_01855">
    <property type="entry name" value="FBPase_class1"/>
    <property type="match status" value="1"/>
</dbReference>
<feature type="binding site" evidence="9">
    <location>
        <position position="120"/>
    </location>
    <ligand>
        <name>Mg(2+)</name>
        <dbReference type="ChEBI" id="CHEBI:18420"/>
        <label>1</label>
    </ligand>
</feature>
<dbReference type="Gene3D" id="3.40.190.80">
    <property type="match status" value="1"/>
</dbReference>
<dbReference type="PROSITE" id="PS00124">
    <property type="entry name" value="FBPASE"/>
    <property type="match status" value="1"/>
</dbReference>
<dbReference type="PRINTS" id="PR00115">
    <property type="entry name" value="F16BPHPHTASE"/>
</dbReference>
<reference evidence="13 14" key="1">
    <citation type="journal article" date="2008" name="Appl. Environ. Microbiol.">
        <title>Genomic insights into Mn(II) oxidation by the marine alphaproteobacterium Aurantimonas sp. strain SI85-9A1.</title>
        <authorList>
            <person name="Dick G.J."/>
            <person name="Podell S."/>
            <person name="Johnson H.A."/>
            <person name="Rivera-Espinoza Y."/>
            <person name="Bernier-Latmani R."/>
            <person name="McCarthy J.K."/>
            <person name="Torpey J.W."/>
            <person name="Clement B.G."/>
            <person name="Gaasterland T."/>
            <person name="Tebo B.M."/>
        </authorList>
    </citation>
    <scope>NUCLEOTIDE SEQUENCE [LARGE SCALE GENOMIC DNA]</scope>
    <source>
        <strain evidence="13 14">SI85-9A1</strain>
    </source>
</reference>
<feature type="binding site" evidence="9">
    <location>
        <position position="123"/>
    </location>
    <ligand>
        <name>Mg(2+)</name>
        <dbReference type="ChEBI" id="CHEBI:18420"/>
        <label>2</label>
    </ligand>
</feature>
<comment type="caution">
    <text evidence="13">The sequence shown here is derived from an EMBL/GenBank/DDBJ whole genome shotgun (WGS) entry which is preliminary data.</text>
</comment>
<dbReference type="CDD" id="cd00354">
    <property type="entry name" value="FBPase"/>
    <property type="match status" value="1"/>
</dbReference>
<dbReference type="Pfam" id="PF18913">
    <property type="entry name" value="FBPase_C"/>
    <property type="match status" value="1"/>
</dbReference>
<dbReference type="InterPro" id="IPR028343">
    <property type="entry name" value="FBPtase"/>
</dbReference>
<evidence type="ECO:0000259" key="11">
    <source>
        <dbReference type="Pfam" id="PF00316"/>
    </source>
</evidence>
<keyword evidence="5 9" id="KW-0479">Metal-binding</keyword>
<feature type="binding site" evidence="9">
    <location>
        <position position="215"/>
    </location>
    <ligand>
        <name>substrate</name>
    </ligand>
</feature>
<dbReference type="HOGENOM" id="CLU_039977_0_0_5"/>
<dbReference type="SUPFAM" id="SSF56655">
    <property type="entry name" value="Carbohydrate phosphatase"/>
    <property type="match status" value="1"/>
</dbReference>
<dbReference type="BioCyc" id="AURANTIMONAS:SI859A1_00466-MONOMER"/>
<dbReference type="GO" id="GO:0006000">
    <property type="term" value="P:fructose metabolic process"/>
    <property type="evidence" value="ECO:0007669"/>
    <property type="project" value="TreeGrafter"/>
</dbReference>
<comment type="cofactor">
    <cofactor evidence="9">
        <name>Mg(2+)</name>
        <dbReference type="ChEBI" id="CHEBI:18420"/>
    </cofactor>
    <text evidence="9">Binds 2 magnesium ions per subunit.</text>
</comment>
<dbReference type="NCBIfam" id="NF006779">
    <property type="entry name" value="PRK09293.1-3"/>
    <property type="match status" value="1"/>
</dbReference>
<dbReference type="PANTHER" id="PTHR11556">
    <property type="entry name" value="FRUCTOSE-1,6-BISPHOSPHATASE-RELATED"/>
    <property type="match status" value="1"/>
</dbReference>
<dbReference type="GO" id="GO:0006002">
    <property type="term" value="P:fructose 6-phosphate metabolic process"/>
    <property type="evidence" value="ECO:0007669"/>
    <property type="project" value="TreeGrafter"/>
</dbReference>
<dbReference type="GO" id="GO:0042132">
    <property type="term" value="F:fructose 1,6-bisphosphate 1-phosphatase activity"/>
    <property type="evidence" value="ECO:0007669"/>
    <property type="project" value="UniProtKB-UniRule"/>
</dbReference>
<keyword evidence="4 9" id="KW-0963">Cytoplasm</keyword>
<dbReference type="Proteomes" id="UP000000321">
    <property type="component" value="Unassembled WGS sequence"/>
</dbReference>
<dbReference type="FunFam" id="3.40.190.80:FF:000011">
    <property type="entry name" value="Fructose-1,6-bisphosphatase class 1"/>
    <property type="match status" value="1"/>
</dbReference>
<feature type="domain" description="Fructose-1-6-bisphosphatase class 1 C-terminal" evidence="12">
    <location>
        <begin position="205"/>
        <end position="338"/>
    </location>
</feature>
<organism evidence="13 14">
    <name type="scientific">Aurantimonas manganoxydans (strain ATCC BAA-1229 / DSM 21871 / SI85-9A1)</name>
    <dbReference type="NCBI Taxonomy" id="287752"/>
    <lineage>
        <taxon>Bacteria</taxon>
        <taxon>Pseudomonadati</taxon>
        <taxon>Pseudomonadota</taxon>
        <taxon>Alphaproteobacteria</taxon>
        <taxon>Hyphomicrobiales</taxon>
        <taxon>Aurantimonadaceae</taxon>
        <taxon>Aurantimonas</taxon>
    </lineage>
</organism>
<dbReference type="AlphaFoldDB" id="Q1YGX3"/>
<evidence type="ECO:0000256" key="10">
    <source>
        <dbReference type="RuleBase" id="RU000508"/>
    </source>
</evidence>
<dbReference type="PANTHER" id="PTHR11556:SF35">
    <property type="entry name" value="SEDOHEPTULOSE-1,7-BISPHOSPHATASE, CHLOROPLASTIC"/>
    <property type="match status" value="1"/>
</dbReference>
<dbReference type="InterPro" id="IPR020548">
    <property type="entry name" value="Fructose_bisphosphatase_AS"/>
</dbReference>
<dbReference type="GO" id="GO:0030388">
    <property type="term" value="P:fructose 1,6-bisphosphate metabolic process"/>
    <property type="evidence" value="ECO:0007669"/>
    <property type="project" value="TreeGrafter"/>
</dbReference>
<dbReference type="EMBL" id="AAPJ01000004">
    <property type="protein sequence ID" value="EAS49806.1"/>
    <property type="molecule type" value="Genomic_DNA"/>
</dbReference>
<evidence type="ECO:0000256" key="5">
    <source>
        <dbReference type="ARBA" id="ARBA00022723"/>
    </source>
</evidence>
<accession>Q1YGX3</accession>
<keyword evidence="6 9" id="KW-0378">Hydrolase</keyword>
<dbReference type="GO" id="GO:0005829">
    <property type="term" value="C:cytosol"/>
    <property type="evidence" value="ECO:0007669"/>
    <property type="project" value="TreeGrafter"/>
</dbReference>
<dbReference type="NCBIfam" id="NF006780">
    <property type="entry name" value="PRK09293.1-4"/>
    <property type="match status" value="1"/>
</dbReference>
<comment type="caution">
    <text evidence="9">Lacks conserved residue(s) required for the propagation of feature annotation.</text>
</comment>
<feature type="binding site" evidence="9">
    <location>
        <position position="287"/>
    </location>
    <ligand>
        <name>Mg(2+)</name>
        <dbReference type="ChEBI" id="CHEBI:18420"/>
        <label>2</label>
    </ligand>
</feature>
<dbReference type="InterPro" id="IPR033391">
    <property type="entry name" value="FBPase_N"/>
</dbReference>
<feature type="binding site" evidence="9">
    <location>
        <position position="101"/>
    </location>
    <ligand>
        <name>Mg(2+)</name>
        <dbReference type="ChEBI" id="CHEBI:18420"/>
        <label>1</label>
    </ligand>
</feature>
<protein>
    <recommendedName>
        <fullName evidence="9">Fructose-1,6-bisphosphatase class 1</fullName>
        <shortName evidence="9">FBPase class 1</shortName>
        <ecNumber evidence="9">3.1.3.11</ecNumber>
    </recommendedName>
    <alternativeName>
        <fullName evidence="9">D-fructose-1,6-bisphosphate 1-phosphohydrolase class 1</fullName>
    </alternativeName>
</protein>
<evidence type="ECO:0000313" key="13">
    <source>
        <dbReference type="EMBL" id="EAS49806.1"/>
    </source>
</evidence>
<dbReference type="PIRSF" id="PIRSF000904">
    <property type="entry name" value="FBPtase_SBPase"/>
    <property type="match status" value="1"/>
</dbReference>
<dbReference type="GO" id="GO:0006094">
    <property type="term" value="P:gluconeogenesis"/>
    <property type="evidence" value="ECO:0007669"/>
    <property type="project" value="UniProtKB-UniRule"/>
</dbReference>
<evidence type="ECO:0000256" key="8">
    <source>
        <dbReference type="ARBA" id="ARBA00023277"/>
    </source>
</evidence>
<dbReference type="Pfam" id="PF00316">
    <property type="entry name" value="FBPase"/>
    <property type="match status" value="1"/>
</dbReference>
<dbReference type="InterPro" id="IPR000146">
    <property type="entry name" value="FBPase_class-1"/>
</dbReference>
<evidence type="ECO:0000256" key="4">
    <source>
        <dbReference type="ARBA" id="ARBA00022490"/>
    </source>
</evidence>
<comment type="catalytic activity">
    <reaction evidence="1 9">
        <text>beta-D-fructose 1,6-bisphosphate + H2O = beta-D-fructose 6-phosphate + phosphate</text>
        <dbReference type="Rhea" id="RHEA:11064"/>
        <dbReference type="ChEBI" id="CHEBI:15377"/>
        <dbReference type="ChEBI" id="CHEBI:32966"/>
        <dbReference type="ChEBI" id="CHEBI:43474"/>
        <dbReference type="ChEBI" id="CHEBI:57634"/>
        <dbReference type="EC" id="3.1.3.11"/>
    </reaction>
</comment>
<proteinExistence type="inferred from homology"/>
<evidence type="ECO:0000256" key="7">
    <source>
        <dbReference type="ARBA" id="ARBA00022842"/>
    </source>
</evidence>
<dbReference type="PIRSF" id="PIRSF500210">
    <property type="entry name" value="FBPtase"/>
    <property type="match status" value="1"/>
</dbReference>
<evidence type="ECO:0000259" key="12">
    <source>
        <dbReference type="Pfam" id="PF18913"/>
    </source>
</evidence>
<comment type="similarity">
    <text evidence="3 9 10">Belongs to the FBPase class 1 family.</text>
</comment>
<dbReference type="GO" id="GO:0000287">
    <property type="term" value="F:magnesium ion binding"/>
    <property type="evidence" value="ECO:0007669"/>
    <property type="project" value="UniProtKB-UniRule"/>
</dbReference>
<gene>
    <name evidence="9" type="primary">fbp</name>
    <name evidence="13" type="ORF">SI859A1_00466</name>
</gene>
<keyword evidence="7 9" id="KW-0460">Magnesium</keyword>
<dbReference type="EC" id="3.1.3.11" evidence="9"/>
<evidence type="ECO:0000256" key="9">
    <source>
        <dbReference type="HAMAP-Rule" id="MF_01855"/>
    </source>
</evidence>
<feature type="domain" description="Fructose-1-6-bisphosphatase class I N-terminal" evidence="11">
    <location>
        <begin position="63"/>
        <end position="197"/>
    </location>
</feature>
<feature type="binding site" evidence="9">
    <location>
        <position position="120"/>
    </location>
    <ligand>
        <name>Mg(2+)</name>
        <dbReference type="ChEBI" id="CHEBI:18420"/>
        <label>2</label>
    </ligand>
</feature>
<keyword evidence="14" id="KW-1185">Reference proteome</keyword>
<evidence type="ECO:0000256" key="6">
    <source>
        <dbReference type="ARBA" id="ARBA00022801"/>
    </source>
</evidence>
<dbReference type="GO" id="GO:0005986">
    <property type="term" value="P:sucrose biosynthetic process"/>
    <property type="evidence" value="ECO:0007669"/>
    <property type="project" value="TreeGrafter"/>
</dbReference>